<evidence type="ECO:0000256" key="2">
    <source>
        <dbReference type="SAM" id="SignalP"/>
    </source>
</evidence>
<evidence type="ECO:0008006" key="5">
    <source>
        <dbReference type="Google" id="ProtNLM"/>
    </source>
</evidence>
<proteinExistence type="predicted"/>
<dbReference type="Gene3D" id="2.115.10.10">
    <property type="entry name" value="Tachylectin 2"/>
    <property type="match status" value="2"/>
</dbReference>
<protein>
    <recommendedName>
        <fullName evidence="5">Secreted protein</fullName>
    </recommendedName>
</protein>
<gene>
    <name evidence="3" type="ORF">GCM10010508_09500</name>
</gene>
<dbReference type="InterPro" id="IPR013517">
    <property type="entry name" value="FG-GAP"/>
</dbReference>
<organism evidence="3 4">
    <name type="scientific">Streptomyces naganishii JCM 4654</name>
    <dbReference type="NCBI Taxonomy" id="1306179"/>
    <lineage>
        <taxon>Bacteria</taxon>
        <taxon>Bacillati</taxon>
        <taxon>Actinomycetota</taxon>
        <taxon>Actinomycetes</taxon>
        <taxon>Kitasatosporales</taxon>
        <taxon>Streptomycetaceae</taxon>
        <taxon>Streptomyces</taxon>
    </lineage>
</organism>
<reference evidence="3" key="1">
    <citation type="journal article" date="2014" name="Int. J. Syst. Evol. Microbiol.">
        <title>Complete genome sequence of Corynebacterium casei LMG S-19264T (=DSM 44701T), isolated from a smear-ripened cheese.</title>
        <authorList>
            <consortium name="US DOE Joint Genome Institute (JGI-PGF)"/>
            <person name="Walter F."/>
            <person name="Albersmeier A."/>
            <person name="Kalinowski J."/>
            <person name="Ruckert C."/>
        </authorList>
    </citation>
    <scope>NUCLEOTIDE SEQUENCE</scope>
    <source>
        <strain evidence="3">JCM 4654</strain>
    </source>
</reference>
<feature type="chain" id="PRO_5039433163" description="Secreted protein" evidence="2">
    <location>
        <begin position="34"/>
        <end position="528"/>
    </location>
</feature>
<evidence type="ECO:0000256" key="1">
    <source>
        <dbReference type="ARBA" id="ARBA00022729"/>
    </source>
</evidence>
<dbReference type="EMBL" id="BMVF01000002">
    <property type="protein sequence ID" value="GHD85497.1"/>
    <property type="molecule type" value="Genomic_DNA"/>
</dbReference>
<keyword evidence="1 2" id="KW-0732">Signal</keyword>
<dbReference type="PANTHER" id="PTHR44103:SF1">
    <property type="entry name" value="PROPROTEIN CONVERTASE P"/>
    <property type="match status" value="1"/>
</dbReference>
<evidence type="ECO:0000313" key="3">
    <source>
        <dbReference type="EMBL" id="GHD85497.1"/>
    </source>
</evidence>
<accession>A0A918Y0R2</accession>
<dbReference type="PANTHER" id="PTHR44103">
    <property type="entry name" value="PROPROTEIN CONVERTASE P"/>
    <property type="match status" value="1"/>
</dbReference>
<sequence>MFTLRTRRAVKRLVALATGTALGLGALTLTVSAAGTAAATTAWAEPSGVTVQQYSMSVATVSGQGLSELVPMGGAEFRQLLDIGHISSGSGDDFLGVTASGQLRLYPSSYTRPSGKYISIGAGWQTYNQVTVVGDPSGDGRADLMARDTHGRLWYYASQNSLSQPFRPRVQVGTNWNVYDQLIGAANFDTAARGSLLARDLSGRLWLYDAASNGSLSGRRQIGTGWNMYNQLIALDWNRDGHGDIMGRTEAGTLYAYYANGVGGYAGRTKVANGLASYNAIAGEGHQPDFGKGQIIARQTNGDVYVYAGWENGTIRARQQLGNGYTVADYPLMTSTVAPDDNGRSGLVVSDSNGVLWNLAATGTGGFQSEHYSAVVGPGDLNSDGHADVIARDTGGDLWLIAGVSGGAITGKPVLIGGGWNIYNRIVGAGDLTGDGIADIVATTPGGSMYLYPGLGNGKFGGRTYIGHGWQGYTKLAAPGDLTGDGKGDLVAVDSAGRLWLYPGLGNGKFGTRTEIGTSGWNGYHDIS</sequence>
<evidence type="ECO:0000313" key="4">
    <source>
        <dbReference type="Proteomes" id="UP000608955"/>
    </source>
</evidence>
<feature type="signal peptide" evidence="2">
    <location>
        <begin position="1"/>
        <end position="33"/>
    </location>
</feature>
<dbReference type="AlphaFoldDB" id="A0A918Y0R2"/>
<reference evidence="3" key="2">
    <citation type="submission" date="2020-09" db="EMBL/GenBank/DDBJ databases">
        <authorList>
            <person name="Sun Q."/>
            <person name="Ohkuma M."/>
        </authorList>
    </citation>
    <scope>NUCLEOTIDE SEQUENCE</scope>
    <source>
        <strain evidence="3">JCM 4654</strain>
    </source>
</reference>
<dbReference type="InterPro" id="IPR028994">
    <property type="entry name" value="Integrin_alpha_N"/>
</dbReference>
<dbReference type="Proteomes" id="UP000608955">
    <property type="component" value="Unassembled WGS sequence"/>
</dbReference>
<comment type="caution">
    <text evidence="3">The sequence shown here is derived from an EMBL/GenBank/DDBJ whole genome shotgun (WGS) entry which is preliminary data.</text>
</comment>
<keyword evidence="4" id="KW-1185">Reference proteome</keyword>
<name>A0A918Y0R2_9ACTN</name>
<dbReference type="Pfam" id="PF13517">
    <property type="entry name" value="FG-GAP_3"/>
    <property type="match status" value="1"/>
</dbReference>
<dbReference type="SUPFAM" id="SSF69318">
    <property type="entry name" value="Integrin alpha N-terminal domain"/>
    <property type="match status" value="2"/>
</dbReference>